<accession>A0A7C4BBH8</accession>
<comment type="caution">
    <text evidence="1">The sequence shown here is derived from an EMBL/GenBank/DDBJ whole genome shotgun (WGS) entry which is preliminary data.</text>
</comment>
<proteinExistence type="predicted"/>
<gene>
    <name evidence="1" type="ORF">ENV14_01480</name>
</gene>
<reference evidence="1" key="1">
    <citation type="journal article" date="2020" name="mSystems">
        <title>Genome- and Community-Level Interaction Insights into Carbon Utilization and Element Cycling Functions of Hydrothermarchaeota in Hydrothermal Sediment.</title>
        <authorList>
            <person name="Zhou Z."/>
            <person name="Liu Y."/>
            <person name="Xu W."/>
            <person name="Pan J."/>
            <person name="Luo Z.H."/>
            <person name="Li M."/>
        </authorList>
    </citation>
    <scope>NUCLEOTIDE SEQUENCE [LARGE SCALE GENOMIC DNA]</scope>
    <source>
        <strain evidence="1">SpSt-732</strain>
    </source>
</reference>
<evidence type="ECO:0008006" key="2">
    <source>
        <dbReference type="Google" id="ProtNLM"/>
    </source>
</evidence>
<name>A0A7C4BBH8_9CREN</name>
<evidence type="ECO:0000313" key="1">
    <source>
        <dbReference type="EMBL" id="HGI87060.1"/>
    </source>
</evidence>
<dbReference type="EMBL" id="DTFF01000013">
    <property type="protein sequence ID" value="HGI87060.1"/>
    <property type="molecule type" value="Genomic_DNA"/>
</dbReference>
<sequence length="238" mass="26283">MILVVGGGNFGVKALQHLSKIDRVLVVDPNGDCLAKDYVEYVVRDLEEFLVIERHGTALLIADGAEILAKLLEKRVTLRYVVPAAPMHVAYEALKNFLKRKGFNVKPFHRISPIARELEVLGVEVHLAPSHGMLVASYMPFTMKCRLPCSEPSVCPVTGKVKPTQLYKAFNNILSRYFRRSLVLTSILLAESIGGYDPKPLQNFATKLSNEIVSGDVVAIATACSCHGIANIFTYEKL</sequence>
<organism evidence="1">
    <name type="scientific">Ignisphaera aggregans</name>
    <dbReference type="NCBI Taxonomy" id="334771"/>
    <lineage>
        <taxon>Archaea</taxon>
        <taxon>Thermoproteota</taxon>
        <taxon>Thermoprotei</taxon>
        <taxon>Desulfurococcales</taxon>
        <taxon>Desulfurococcaceae</taxon>
        <taxon>Ignisphaera</taxon>
    </lineage>
</organism>
<dbReference type="AlphaFoldDB" id="A0A7C4BBH8"/>
<protein>
    <recommendedName>
        <fullName evidence="2">RCK N-terminal domain-containing protein</fullName>
    </recommendedName>
</protein>